<evidence type="ECO:0000313" key="1">
    <source>
        <dbReference type="EMBL" id="GFO35032.1"/>
    </source>
</evidence>
<comment type="caution">
    <text evidence="1">The sequence shown here is derived from an EMBL/GenBank/DDBJ whole genome shotgun (WGS) entry which is preliminary data.</text>
</comment>
<reference evidence="1 2" key="1">
    <citation type="journal article" date="2021" name="Elife">
        <title>Chloroplast acquisition without the gene transfer in kleptoplastic sea slugs, Plakobranchus ocellatus.</title>
        <authorList>
            <person name="Maeda T."/>
            <person name="Takahashi S."/>
            <person name="Yoshida T."/>
            <person name="Shimamura S."/>
            <person name="Takaki Y."/>
            <person name="Nagai Y."/>
            <person name="Toyoda A."/>
            <person name="Suzuki Y."/>
            <person name="Arimoto A."/>
            <person name="Ishii H."/>
            <person name="Satoh N."/>
            <person name="Nishiyama T."/>
            <person name="Hasebe M."/>
            <person name="Maruyama T."/>
            <person name="Minagawa J."/>
            <person name="Obokata J."/>
            <person name="Shigenobu S."/>
        </authorList>
    </citation>
    <scope>NUCLEOTIDE SEQUENCE [LARGE SCALE GENOMIC DNA]</scope>
</reference>
<dbReference type="EMBL" id="BLXT01006951">
    <property type="protein sequence ID" value="GFO35032.1"/>
    <property type="molecule type" value="Genomic_DNA"/>
</dbReference>
<gene>
    <name evidence="1" type="ORF">PoB_006153700</name>
</gene>
<keyword evidence="2" id="KW-1185">Reference proteome</keyword>
<dbReference type="Proteomes" id="UP000735302">
    <property type="component" value="Unassembled WGS sequence"/>
</dbReference>
<sequence>MCDSTTAPLEAHRCVIPLDSSSRGSQMCDSTTAPLEAHRGMTHLDTRAMSSNIRRVKGKKPQISGH</sequence>
<dbReference type="AlphaFoldDB" id="A0AAV4CT17"/>
<accession>A0AAV4CT17</accession>
<organism evidence="1 2">
    <name type="scientific">Plakobranchus ocellatus</name>
    <dbReference type="NCBI Taxonomy" id="259542"/>
    <lineage>
        <taxon>Eukaryota</taxon>
        <taxon>Metazoa</taxon>
        <taxon>Spiralia</taxon>
        <taxon>Lophotrochozoa</taxon>
        <taxon>Mollusca</taxon>
        <taxon>Gastropoda</taxon>
        <taxon>Heterobranchia</taxon>
        <taxon>Euthyneura</taxon>
        <taxon>Panpulmonata</taxon>
        <taxon>Sacoglossa</taxon>
        <taxon>Placobranchoidea</taxon>
        <taxon>Plakobranchidae</taxon>
        <taxon>Plakobranchus</taxon>
    </lineage>
</organism>
<proteinExistence type="predicted"/>
<evidence type="ECO:0000313" key="2">
    <source>
        <dbReference type="Proteomes" id="UP000735302"/>
    </source>
</evidence>
<name>A0AAV4CT17_9GAST</name>
<protein>
    <submittedName>
        <fullName evidence="1">Uncharacterized protein</fullName>
    </submittedName>
</protein>